<dbReference type="RefSeq" id="WP_015807524.1">
    <property type="nucleotide sequence ID" value="NC_013061.1"/>
</dbReference>
<dbReference type="HOGENOM" id="CLU_049611_1_0_10"/>
<dbReference type="EMBL" id="CP001681">
    <property type="protein sequence ID" value="ACU03910.1"/>
    <property type="molecule type" value="Genomic_DNA"/>
</dbReference>
<dbReference type="InterPro" id="IPR006148">
    <property type="entry name" value="Glc/Gal-6P_isomerase"/>
</dbReference>
<dbReference type="GO" id="GO:0006043">
    <property type="term" value="P:glucosamine catabolic process"/>
    <property type="evidence" value="ECO:0007669"/>
    <property type="project" value="TreeGrafter"/>
</dbReference>
<keyword evidence="3" id="KW-1185">Reference proteome</keyword>
<dbReference type="InterPro" id="IPR037171">
    <property type="entry name" value="NagB/RpiA_transferase-like"/>
</dbReference>
<dbReference type="CDD" id="cd01399">
    <property type="entry name" value="GlcN6P_deaminase"/>
    <property type="match status" value="1"/>
</dbReference>
<feature type="domain" description="Glucosamine/galactosamine-6-phosphate isomerase" evidence="1">
    <location>
        <begin position="17"/>
        <end position="239"/>
    </location>
</feature>
<dbReference type="Gene3D" id="3.40.50.1360">
    <property type="match status" value="1"/>
</dbReference>
<dbReference type="GO" id="GO:0004342">
    <property type="term" value="F:glucosamine-6-phosphate deaminase activity"/>
    <property type="evidence" value="ECO:0007669"/>
    <property type="project" value="InterPro"/>
</dbReference>
<dbReference type="GO" id="GO:0019262">
    <property type="term" value="P:N-acetylneuraminate catabolic process"/>
    <property type="evidence" value="ECO:0007669"/>
    <property type="project" value="TreeGrafter"/>
</dbReference>
<evidence type="ECO:0000313" key="3">
    <source>
        <dbReference type="Proteomes" id="UP000000852"/>
    </source>
</evidence>
<dbReference type="KEGG" id="phe:Phep_1699"/>
<dbReference type="Proteomes" id="UP000000852">
    <property type="component" value="Chromosome"/>
</dbReference>
<dbReference type="GO" id="GO:0042802">
    <property type="term" value="F:identical protein binding"/>
    <property type="evidence" value="ECO:0007669"/>
    <property type="project" value="TreeGrafter"/>
</dbReference>
<proteinExistence type="predicted"/>
<dbReference type="eggNOG" id="COG0363">
    <property type="taxonomic scope" value="Bacteria"/>
</dbReference>
<reference evidence="2 3" key="1">
    <citation type="journal article" date="2009" name="Stand. Genomic Sci.">
        <title>Complete genome sequence of Pedobacter heparinus type strain (HIM 762-3).</title>
        <authorList>
            <person name="Han C."/>
            <person name="Spring S."/>
            <person name="Lapidus A."/>
            <person name="Del Rio T.G."/>
            <person name="Tice H."/>
            <person name="Copeland A."/>
            <person name="Cheng J.F."/>
            <person name="Lucas S."/>
            <person name="Chen F."/>
            <person name="Nolan M."/>
            <person name="Bruce D."/>
            <person name="Goodwin L."/>
            <person name="Pitluck S."/>
            <person name="Ivanova N."/>
            <person name="Mavromatis K."/>
            <person name="Mikhailova N."/>
            <person name="Pati A."/>
            <person name="Chen A."/>
            <person name="Palaniappan K."/>
            <person name="Land M."/>
            <person name="Hauser L."/>
            <person name="Chang Y.J."/>
            <person name="Jeffries C.C."/>
            <person name="Saunders E."/>
            <person name="Chertkov O."/>
            <person name="Brettin T."/>
            <person name="Goker M."/>
            <person name="Rohde M."/>
            <person name="Bristow J."/>
            <person name="Eisen J.A."/>
            <person name="Markowitz V."/>
            <person name="Hugenholtz P."/>
            <person name="Kyrpides N.C."/>
            <person name="Klenk H.P."/>
            <person name="Detter J.C."/>
        </authorList>
    </citation>
    <scope>NUCLEOTIDE SEQUENCE [LARGE SCALE GENOMIC DNA]</scope>
    <source>
        <strain evidence="3">ATCC 13125 / DSM 2366 / CIP 104194 / JCM 7457 / NBRC 12017 / NCIMB 9290 / NRRL B-14731 / HIM 762-3</strain>
    </source>
</reference>
<organism evidence="2 3">
    <name type="scientific">Pedobacter heparinus (strain ATCC 13125 / DSM 2366 / CIP 104194 / JCM 7457 / NBRC 12017 / NCIMB 9290 / NRRL B-14731 / HIM 762-3)</name>
    <dbReference type="NCBI Taxonomy" id="485917"/>
    <lineage>
        <taxon>Bacteria</taxon>
        <taxon>Pseudomonadati</taxon>
        <taxon>Bacteroidota</taxon>
        <taxon>Sphingobacteriia</taxon>
        <taxon>Sphingobacteriales</taxon>
        <taxon>Sphingobacteriaceae</taxon>
        <taxon>Pedobacter</taxon>
    </lineage>
</organism>
<dbReference type="STRING" id="485917.Phep_1699"/>
<dbReference type="SUPFAM" id="SSF100950">
    <property type="entry name" value="NagB/RpiA/CoA transferase-like"/>
    <property type="match status" value="1"/>
</dbReference>
<accession>C6XUR0</accession>
<dbReference type="GO" id="GO:0006046">
    <property type="term" value="P:N-acetylglucosamine catabolic process"/>
    <property type="evidence" value="ECO:0007669"/>
    <property type="project" value="TreeGrafter"/>
</dbReference>
<evidence type="ECO:0000259" key="1">
    <source>
        <dbReference type="Pfam" id="PF01182"/>
    </source>
</evidence>
<dbReference type="PANTHER" id="PTHR11280">
    <property type="entry name" value="GLUCOSAMINE-6-PHOSPHATE ISOMERASE"/>
    <property type="match status" value="1"/>
</dbReference>
<protein>
    <submittedName>
        <fullName evidence="2">Glucosamine-6-phosphate deaminase</fullName>
    </submittedName>
</protein>
<dbReference type="GO" id="GO:0005737">
    <property type="term" value="C:cytoplasm"/>
    <property type="evidence" value="ECO:0007669"/>
    <property type="project" value="TreeGrafter"/>
</dbReference>
<gene>
    <name evidence="2" type="ordered locus">Phep_1699</name>
</gene>
<dbReference type="InterPro" id="IPR004547">
    <property type="entry name" value="Glucosamine6P_isomerase"/>
</dbReference>
<dbReference type="AlphaFoldDB" id="C6XUR0"/>
<sequence>MIKEIQKDKLKIQLLNDRKLLGARAAEAVYKQITELLDKEPYINIIFAAAPSQNEFLAALIEKNIDWAGINAFHMDEYIGLDADAPQGFGNFLKAGLFDKVNFRSVNYINGNAADVEQECLRYEGLLMKFPPHIVCMGIGENTHIAFNDPHVAYFNDKKRVKIVDLDEECRQQQVNDGCFSSITKVPKFAITLTIPTLFSGKYLFCMVPGEKKARAVHHTIVQEVTEKYPSTILRKHENAIMFTDAQSSVFL</sequence>
<evidence type="ECO:0000313" key="2">
    <source>
        <dbReference type="EMBL" id="ACU03910.1"/>
    </source>
</evidence>
<dbReference type="PANTHER" id="PTHR11280:SF6">
    <property type="entry name" value="GLUCOSAMINE-6-PHOSPHATE ISOMERASE NAGB"/>
    <property type="match status" value="1"/>
</dbReference>
<dbReference type="GO" id="GO:0005975">
    <property type="term" value="P:carbohydrate metabolic process"/>
    <property type="evidence" value="ECO:0007669"/>
    <property type="project" value="InterPro"/>
</dbReference>
<name>C6XUR0_PEDHD</name>
<dbReference type="Pfam" id="PF01182">
    <property type="entry name" value="Glucosamine_iso"/>
    <property type="match status" value="1"/>
</dbReference>